<dbReference type="SUPFAM" id="SSF48498">
    <property type="entry name" value="Tetracyclin repressor-like, C-terminal domain"/>
    <property type="match status" value="1"/>
</dbReference>
<feature type="domain" description="HTH tetR-type" evidence="3">
    <location>
        <begin position="9"/>
        <end position="69"/>
    </location>
</feature>
<dbReference type="PROSITE" id="PS50977">
    <property type="entry name" value="HTH_TETR_2"/>
    <property type="match status" value="1"/>
</dbReference>
<dbReference type="RefSeq" id="WP_012501252.1">
    <property type="nucleotide sequence ID" value="NC_011026.1"/>
</dbReference>
<keyword evidence="1 2" id="KW-0238">DNA-binding</keyword>
<dbReference type="PRINTS" id="PR00455">
    <property type="entry name" value="HTHTETR"/>
</dbReference>
<dbReference type="SUPFAM" id="SSF46689">
    <property type="entry name" value="Homeodomain-like"/>
    <property type="match status" value="1"/>
</dbReference>
<dbReference type="InterPro" id="IPR050624">
    <property type="entry name" value="HTH-type_Tx_Regulator"/>
</dbReference>
<dbReference type="EMBL" id="CP001100">
    <property type="protein sequence ID" value="ACF15170.1"/>
    <property type="molecule type" value="Genomic_DNA"/>
</dbReference>
<dbReference type="GO" id="GO:0003677">
    <property type="term" value="F:DNA binding"/>
    <property type="evidence" value="ECO:0007669"/>
    <property type="project" value="UniProtKB-UniRule"/>
</dbReference>
<name>B3QYU7_CHLT3</name>
<evidence type="ECO:0000256" key="2">
    <source>
        <dbReference type="PROSITE-ProRule" id="PRU00335"/>
    </source>
</evidence>
<reference evidence="4 5" key="1">
    <citation type="submission" date="2008-06" db="EMBL/GenBank/DDBJ databases">
        <title>Complete sequence of Chloroherpeton thalassium ATCC 35110.</title>
        <authorList>
            <consortium name="US DOE Joint Genome Institute"/>
            <person name="Lucas S."/>
            <person name="Copeland A."/>
            <person name="Lapidus A."/>
            <person name="Glavina del Rio T."/>
            <person name="Dalin E."/>
            <person name="Tice H."/>
            <person name="Bruce D."/>
            <person name="Goodwin L."/>
            <person name="Pitluck S."/>
            <person name="Schmutz J."/>
            <person name="Larimer F."/>
            <person name="Land M."/>
            <person name="Hauser L."/>
            <person name="Kyrpides N."/>
            <person name="Mikhailova N."/>
            <person name="Liu Z."/>
            <person name="Li T."/>
            <person name="Zhao F."/>
            <person name="Overmann J."/>
            <person name="Bryant D.A."/>
            <person name="Richardson P."/>
        </authorList>
    </citation>
    <scope>NUCLEOTIDE SEQUENCE [LARGE SCALE GENOMIC DNA]</scope>
    <source>
        <strain evidence="5">ATCC 35110 / GB-78</strain>
    </source>
</reference>
<dbReference type="PANTHER" id="PTHR43479:SF11">
    <property type="entry name" value="ACREF_ENVCD OPERON REPRESSOR-RELATED"/>
    <property type="match status" value="1"/>
</dbReference>
<dbReference type="AlphaFoldDB" id="B3QYU7"/>
<dbReference type="Proteomes" id="UP000001208">
    <property type="component" value="Chromosome"/>
</dbReference>
<gene>
    <name evidence="4" type="ordered locus">Ctha_2721</name>
</gene>
<keyword evidence="5" id="KW-1185">Reference proteome</keyword>
<protein>
    <submittedName>
        <fullName evidence="4">Transcriptional regulator, TetR family</fullName>
    </submittedName>
</protein>
<feature type="DNA-binding region" description="H-T-H motif" evidence="2">
    <location>
        <begin position="32"/>
        <end position="51"/>
    </location>
</feature>
<dbReference type="Pfam" id="PF00440">
    <property type="entry name" value="TetR_N"/>
    <property type="match status" value="1"/>
</dbReference>
<dbReference type="eggNOG" id="COG1309">
    <property type="taxonomic scope" value="Bacteria"/>
</dbReference>
<accession>B3QYU7</accession>
<dbReference type="HOGENOM" id="CLU_069356_12_3_10"/>
<dbReference type="PANTHER" id="PTHR43479">
    <property type="entry name" value="ACREF/ENVCD OPERON REPRESSOR-RELATED"/>
    <property type="match status" value="1"/>
</dbReference>
<proteinExistence type="predicted"/>
<evidence type="ECO:0000256" key="1">
    <source>
        <dbReference type="ARBA" id="ARBA00023125"/>
    </source>
</evidence>
<dbReference type="InterPro" id="IPR009057">
    <property type="entry name" value="Homeodomain-like_sf"/>
</dbReference>
<evidence type="ECO:0000259" key="3">
    <source>
        <dbReference type="PROSITE" id="PS50977"/>
    </source>
</evidence>
<dbReference type="InterPro" id="IPR001647">
    <property type="entry name" value="HTH_TetR"/>
</dbReference>
<sequence length="201" mass="23210">MRVTKEQAEQTKKALIDAGLDVFSEKGFASTRLEDIVKHAGLTRGAFYWHFKNKLELYCEVYKEGMKYISIRLRDAIQPENSSLNNIKRALLFIASDINTEERIGKFAKLQYTIEWTPEIREAIEYIKHEMSLPFRTLMYGLIEKGKDEGLIKKGVDTEIIFKAVVSLLIGMSNLKHEKNYPLDTEDIDPMLSIFIDGIRN</sequence>
<organism evidence="4 5">
    <name type="scientific">Chloroherpeton thalassium (strain ATCC 35110 / GB-78)</name>
    <dbReference type="NCBI Taxonomy" id="517418"/>
    <lineage>
        <taxon>Bacteria</taxon>
        <taxon>Pseudomonadati</taxon>
        <taxon>Chlorobiota</taxon>
        <taxon>Chlorobiia</taxon>
        <taxon>Chlorobiales</taxon>
        <taxon>Chloroherpetonaceae</taxon>
        <taxon>Chloroherpeton</taxon>
    </lineage>
</organism>
<dbReference type="Gene3D" id="1.10.357.10">
    <property type="entry name" value="Tetracycline Repressor, domain 2"/>
    <property type="match status" value="1"/>
</dbReference>
<evidence type="ECO:0000313" key="4">
    <source>
        <dbReference type="EMBL" id="ACF15170.1"/>
    </source>
</evidence>
<dbReference type="OrthoDB" id="9798857at2"/>
<dbReference type="InterPro" id="IPR036271">
    <property type="entry name" value="Tet_transcr_reg_TetR-rel_C_sf"/>
</dbReference>
<dbReference type="KEGG" id="cts:Ctha_2721"/>
<evidence type="ECO:0000313" key="5">
    <source>
        <dbReference type="Proteomes" id="UP000001208"/>
    </source>
</evidence>
<dbReference type="STRING" id="517418.Ctha_2721"/>